<dbReference type="Pfam" id="PF10568">
    <property type="entry name" value="Tom37"/>
    <property type="match status" value="1"/>
</dbReference>
<dbReference type="Pfam" id="PF17171">
    <property type="entry name" value="GST_C_6"/>
    <property type="match status" value="1"/>
</dbReference>
<comment type="subcellular location">
    <subcellularLocation>
        <location evidence="1">Mitochondrion outer membrane</location>
    </subcellularLocation>
</comment>
<reference evidence="12" key="2">
    <citation type="submission" date="2009-11" db="EMBL/GenBank/DDBJ databases">
        <title>The Genome Sequence of Allomyces macrogynus strain ATCC 38327.</title>
        <authorList>
            <consortium name="The Broad Institute Genome Sequencing Platform"/>
            <person name="Russ C."/>
            <person name="Cuomo C."/>
            <person name="Shea T."/>
            <person name="Young S.K."/>
            <person name="Zeng Q."/>
            <person name="Koehrsen M."/>
            <person name="Haas B."/>
            <person name="Borodovsky M."/>
            <person name="Guigo R."/>
            <person name="Alvarado L."/>
            <person name="Berlin A."/>
            <person name="Borenstein D."/>
            <person name="Chen Z."/>
            <person name="Engels R."/>
            <person name="Freedman E."/>
            <person name="Gellesch M."/>
            <person name="Goldberg J."/>
            <person name="Griggs A."/>
            <person name="Gujja S."/>
            <person name="Heiman D."/>
            <person name="Hepburn T."/>
            <person name="Howarth C."/>
            <person name="Jen D."/>
            <person name="Larson L."/>
            <person name="Lewis B."/>
            <person name="Mehta T."/>
            <person name="Park D."/>
            <person name="Pearson M."/>
            <person name="Roberts A."/>
            <person name="Saif S."/>
            <person name="Shenoy N."/>
            <person name="Sisk P."/>
            <person name="Stolte C."/>
            <person name="Sykes S."/>
            <person name="Walk T."/>
            <person name="White J."/>
            <person name="Yandava C."/>
            <person name="Burger G."/>
            <person name="Gray M.W."/>
            <person name="Holland P.W.H."/>
            <person name="King N."/>
            <person name="Lang F.B.F."/>
            <person name="Roger A.J."/>
            <person name="Ruiz-Trillo I."/>
            <person name="Lander E."/>
            <person name="Nusbaum C."/>
        </authorList>
    </citation>
    <scope>NUCLEOTIDE SEQUENCE [LARGE SCALE GENOMIC DNA]</scope>
    <source>
        <strain evidence="12">ATCC 38327</strain>
    </source>
</reference>
<evidence type="ECO:0000256" key="6">
    <source>
        <dbReference type="ARBA" id="ARBA00023136"/>
    </source>
</evidence>
<name>A0A0L0SKX2_ALLM3</name>
<dbReference type="PANTHER" id="PTHR12289:SF41">
    <property type="entry name" value="FAILED AXON CONNECTIONS-RELATED"/>
    <property type="match status" value="1"/>
</dbReference>
<keyword evidence="4" id="KW-0653">Protein transport</keyword>
<keyword evidence="2" id="KW-0813">Transport</keyword>
<dbReference type="EMBL" id="GG745341">
    <property type="protein sequence ID" value="KNE63216.1"/>
    <property type="molecule type" value="Genomic_DNA"/>
</dbReference>
<feature type="domain" description="Mitochondrial outer membrane transport complex Sam37/metaxin N-terminal" evidence="9">
    <location>
        <begin position="26"/>
        <end position="138"/>
    </location>
</feature>
<dbReference type="STRING" id="578462.A0A0L0SKX2"/>
<dbReference type="OrthoDB" id="5835136at2759"/>
<evidence type="ECO:0000259" key="9">
    <source>
        <dbReference type="Pfam" id="PF10568"/>
    </source>
</evidence>
<feature type="compositionally biased region" description="Acidic residues" evidence="7">
    <location>
        <begin position="435"/>
        <end position="446"/>
    </location>
</feature>
<keyword evidence="6 8" id="KW-0472">Membrane</keyword>
<evidence type="ECO:0000256" key="5">
    <source>
        <dbReference type="ARBA" id="ARBA00023128"/>
    </source>
</evidence>
<dbReference type="GO" id="GO:0015031">
    <property type="term" value="P:protein transport"/>
    <property type="evidence" value="ECO:0007669"/>
    <property type="project" value="UniProtKB-KW"/>
</dbReference>
<keyword evidence="3" id="KW-1000">Mitochondrion outer membrane</keyword>
<evidence type="ECO:0000256" key="1">
    <source>
        <dbReference type="ARBA" id="ARBA00004294"/>
    </source>
</evidence>
<proteinExistence type="predicted"/>
<reference evidence="11 12" key="1">
    <citation type="submission" date="2009-11" db="EMBL/GenBank/DDBJ databases">
        <title>Annotation of Allomyces macrogynus ATCC 38327.</title>
        <authorList>
            <consortium name="The Broad Institute Genome Sequencing Platform"/>
            <person name="Russ C."/>
            <person name="Cuomo C."/>
            <person name="Burger G."/>
            <person name="Gray M.W."/>
            <person name="Holland P.W.H."/>
            <person name="King N."/>
            <person name="Lang F.B.F."/>
            <person name="Roger A.J."/>
            <person name="Ruiz-Trillo I."/>
            <person name="Young S.K."/>
            <person name="Zeng Q."/>
            <person name="Gargeya S."/>
            <person name="Fitzgerald M."/>
            <person name="Haas B."/>
            <person name="Abouelleil A."/>
            <person name="Alvarado L."/>
            <person name="Arachchi H.M."/>
            <person name="Berlin A."/>
            <person name="Chapman S.B."/>
            <person name="Gearin G."/>
            <person name="Goldberg J."/>
            <person name="Griggs A."/>
            <person name="Gujja S."/>
            <person name="Hansen M."/>
            <person name="Heiman D."/>
            <person name="Howarth C."/>
            <person name="Larimer J."/>
            <person name="Lui A."/>
            <person name="MacDonald P.J.P."/>
            <person name="McCowen C."/>
            <person name="Montmayeur A."/>
            <person name="Murphy C."/>
            <person name="Neiman D."/>
            <person name="Pearson M."/>
            <person name="Priest M."/>
            <person name="Roberts A."/>
            <person name="Saif S."/>
            <person name="Shea T."/>
            <person name="Sisk P."/>
            <person name="Stolte C."/>
            <person name="Sykes S."/>
            <person name="Wortman J."/>
            <person name="Nusbaum C."/>
            <person name="Birren B."/>
        </authorList>
    </citation>
    <scope>NUCLEOTIDE SEQUENCE [LARGE SCALE GENOMIC DNA]</scope>
    <source>
        <strain evidence="11 12">ATCC 38327</strain>
    </source>
</reference>
<feature type="domain" description="Metaxin glutathione S-transferase" evidence="10">
    <location>
        <begin position="215"/>
        <end position="256"/>
    </location>
</feature>
<sequence>MGLLLYAWGPLAGPSRRSLPTVDADCLAAVTYLRLANAKFELVEHNDPSLSHTGHLPVLHDETALFHGLDAVLARKSDKAAALDAHLTALHKADRAAVEALLRDQLEPVRQYMWYLDARHTATTHSRFKPLLPLIPRWLHLHSARRAVARKFNAAHRTDWLTHVLAGDRKPTVRPPAAPAAPTPSLNMSLRLSPPAQDDACTWSRADVMHVARALYTTIASILGEHEFLAGGDTPSSLDAVMFGALALHYYPEFPDAESAAPAADADADEGKPAPVAPRDDPPTLAYLLSTEFPTLVAYIDRVYDAARIGEIVVAGASQEEVASRAPVPVDEGLMARVRRFARSDAAHAILSVAAGAALLAGYIGVVRAAEERRVASAVEEVRRVQVERRRAVAERRERELVQEEGGLGADGVEDRPVDHDEAEEEEHAAVVTELLEDEDEGDDDK</sequence>
<evidence type="ECO:0000256" key="7">
    <source>
        <dbReference type="SAM" id="MobiDB-lite"/>
    </source>
</evidence>
<evidence type="ECO:0000256" key="8">
    <source>
        <dbReference type="SAM" id="Phobius"/>
    </source>
</evidence>
<dbReference type="InterPro" id="IPR033468">
    <property type="entry name" value="Metaxin_GST"/>
</dbReference>
<dbReference type="Proteomes" id="UP000054350">
    <property type="component" value="Unassembled WGS sequence"/>
</dbReference>
<feature type="region of interest" description="Disordered" evidence="7">
    <location>
        <begin position="260"/>
        <end position="281"/>
    </location>
</feature>
<dbReference type="VEuPathDB" id="FungiDB:AMAG_08364"/>
<accession>A0A0L0SKX2</accession>
<evidence type="ECO:0000313" key="12">
    <source>
        <dbReference type="Proteomes" id="UP000054350"/>
    </source>
</evidence>
<dbReference type="InterPro" id="IPR019564">
    <property type="entry name" value="Sam37/metaxin_N"/>
</dbReference>
<dbReference type="GO" id="GO:0001401">
    <property type="term" value="C:SAM complex"/>
    <property type="evidence" value="ECO:0007669"/>
    <property type="project" value="InterPro"/>
</dbReference>
<dbReference type="PANTHER" id="PTHR12289">
    <property type="entry name" value="METAXIN RELATED"/>
    <property type="match status" value="1"/>
</dbReference>
<gene>
    <name evidence="11" type="ORF">AMAG_08364</name>
</gene>
<evidence type="ECO:0008006" key="13">
    <source>
        <dbReference type="Google" id="ProtNLM"/>
    </source>
</evidence>
<evidence type="ECO:0000313" key="11">
    <source>
        <dbReference type="EMBL" id="KNE63216.1"/>
    </source>
</evidence>
<evidence type="ECO:0000256" key="4">
    <source>
        <dbReference type="ARBA" id="ARBA00022927"/>
    </source>
</evidence>
<dbReference type="GO" id="GO:0007005">
    <property type="term" value="P:mitochondrion organization"/>
    <property type="evidence" value="ECO:0007669"/>
    <property type="project" value="TreeGrafter"/>
</dbReference>
<dbReference type="InterPro" id="IPR050931">
    <property type="entry name" value="Mito_Protein_Transport_Metaxin"/>
</dbReference>
<keyword evidence="8" id="KW-0812">Transmembrane</keyword>
<keyword evidence="12" id="KW-1185">Reference proteome</keyword>
<evidence type="ECO:0000256" key="3">
    <source>
        <dbReference type="ARBA" id="ARBA00022787"/>
    </source>
</evidence>
<feature type="region of interest" description="Disordered" evidence="7">
    <location>
        <begin position="396"/>
        <end position="446"/>
    </location>
</feature>
<evidence type="ECO:0000256" key="2">
    <source>
        <dbReference type="ARBA" id="ARBA00022448"/>
    </source>
</evidence>
<evidence type="ECO:0000259" key="10">
    <source>
        <dbReference type="Pfam" id="PF17171"/>
    </source>
</evidence>
<keyword evidence="8" id="KW-1133">Transmembrane helix</keyword>
<keyword evidence="5" id="KW-0496">Mitochondrion</keyword>
<feature type="transmembrane region" description="Helical" evidence="8">
    <location>
        <begin position="346"/>
        <end position="366"/>
    </location>
</feature>
<dbReference type="AlphaFoldDB" id="A0A0L0SKX2"/>
<protein>
    <recommendedName>
        <fullName evidence="13">Mitochondrial outer membrane transport complex Sam37/metaxin N-terminal domain-containing protein</fullName>
    </recommendedName>
</protein>
<organism evidence="11 12">
    <name type="scientific">Allomyces macrogynus (strain ATCC 38327)</name>
    <name type="common">Allomyces javanicus var. macrogynus</name>
    <dbReference type="NCBI Taxonomy" id="578462"/>
    <lineage>
        <taxon>Eukaryota</taxon>
        <taxon>Fungi</taxon>
        <taxon>Fungi incertae sedis</taxon>
        <taxon>Blastocladiomycota</taxon>
        <taxon>Blastocladiomycetes</taxon>
        <taxon>Blastocladiales</taxon>
        <taxon>Blastocladiaceae</taxon>
        <taxon>Allomyces</taxon>
    </lineage>
</organism>